<keyword evidence="2 6" id="KW-0812">Transmembrane</keyword>
<feature type="domain" description="Major facilitator superfamily (MFS) profile" evidence="7">
    <location>
        <begin position="47"/>
        <end position="465"/>
    </location>
</feature>
<dbReference type="Proteomes" id="UP000621510">
    <property type="component" value="Unassembled WGS sequence"/>
</dbReference>
<feature type="transmembrane region" description="Helical" evidence="6">
    <location>
        <begin position="371"/>
        <end position="395"/>
    </location>
</feature>
<comment type="caution">
    <text evidence="8">The sequence shown here is derived from an EMBL/GenBank/DDBJ whole genome shotgun (WGS) entry which is preliminary data.</text>
</comment>
<dbReference type="PANTHER" id="PTHR23508:SF10">
    <property type="entry name" value="CARBOXYLIC ACID TRANSPORTER PROTEIN HOMOLOG"/>
    <property type="match status" value="1"/>
</dbReference>
<proteinExistence type="predicted"/>
<feature type="transmembrane region" description="Helical" evidence="6">
    <location>
        <begin position="45"/>
        <end position="69"/>
    </location>
</feature>
<comment type="subcellular location">
    <subcellularLocation>
        <location evidence="1">Cell membrane</location>
        <topology evidence="1">Multi-pass membrane protein</topology>
    </subcellularLocation>
</comment>
<evidence type="ECO:0000256" key="1">
    <source>
        <dbReference type="ARBA" id="ARBA00004651"/>
    </source>
</evidence>
<keyword evidence="3 6" id="KW-1133">Transmembrane helix</keyword>
<evidence type="ECO:0000313" key="8">
    <source>
        <dbReference type="EMBL" id="MBL1110838.1"/>
    </source>
</evidence>
<feature type="region of interest" description="Disordered" evidence="5">
    <location>
        <begin position="1"/>
        <end position="28"/>
    </location>
</feature>
<dbReference type="InterPro" id="IPR011701">
    <property type="entry name" value="MFS"/>
</dbReference>
<feature type="transmembrane region" description="Helical" evidence="6">
    <location>
        <begin position="137"/>
        <end position="159"/>
    </location>
</feature>
<feature type="transmembrane region" description="Helical" evidence="6">
    <location>
        <begin position="346"/>
        <end position="365"/>
    </location>
</feature>
<keyword evidence="4 6" id="KW-0472">Membrane</keyword>
<protein>
    <submittedName>
        <fullName evidence="8">MFS transporter</fullName>
    </submittedName>
</protein>
<feature type="transmembrane region" description="Helical" evidence="6">
    <location>
        <begin position="171"/>
        <end position="193"/>
    </location>
</feature>
<dbReference type="InterPro" id="IPR020846">
    <property type="entry name" value="MFS_dom"/>
</dbReference>
<keyword evidence="9" id="KW-1185">Reference proteome</keyword>
<accession>A0ABS1PEN9</accession>
<dbReference type="InterPro" id="IPR036259">
    <property type="entry name" value="MFS_trans_sf"/>
</dbReference>
<feature type="transmembrane region" description="Helical" evidence="6">
    <location>
        <begin position="81"/>
        <end position="101"/>
    </location>
</feature>
<dbReference type="InterPro" id="IPR005829">
    <property type="entry name" value="Sugar_transporter_CS"/>
</dbReference>
<evidence type="ECO:0000256" key="5">
    <source>
        <dbReference type="SAM" id="MobiDB-lite"/>
    </source>
</evidence>
<gene>
    <name evidence="8" type="ORF">JK364_00175</name>
</gene>
<feature type="transmembrane region" description="Helical" evidence="6">
    <location>
        <begin position="436"/>
        <end position="455"/>
    </location>
</feature>
<evidence type="ECO:0000256" key="6">
    <source>
        <dbReference type="SAM" id="Phobius"/>
    </source>
</evidence>
<dbReference type="Pfam" id="PF07690">
    <property type="entry name" value="MFS_1"/>
    <property type="match status" value="1"/>
</dbReference>
<organism evidence="8 9">
    <name type="scientific">Streptomyces endocoffeicus</name>
    <dbReference type="NCBI Taxonomy" id="2898945"/>
    <lineage>
        <taxon>Bacteria</taxon>
        <taxon>Bacillati</taxon>
        <taxon>Actinomycetota</taxon>
        <taxon>Actinomycetes</taxon>
        <taxon>Kitasatosporales</taxon>
        <taxon>Streptomycetaceae</taxon>
        <taxon>Streptomyces</taxon>
    </lineage>
</organism>
<reference evidence="8 9" key="1">
    <citation type="submission" date="2021-01" db="EMBL/GenBank/DDBJ databases">
        <title>WGS of actinomycetes isolated from Thailand.</title>
        <authorList>
            <person name="Thawai C."/>
        </authorList>
    </citation>
    <scope>NUCLEOTIDE SEQUENCE [LARGE SCALE GENOMIC DNA]</scope>
    <source>
        <strain evidence="8 9">CA3R110</strain>
    </source>
</reference>
<dbReference type="PROSITE" id="PS50850">
    <property type="entry name" value="MFS"/>
    <property type="match status" value="1"/>
</dbReference>
<sequence>MPNNANDPPTFQQFPSESPARATPSTTQVNPQEILDLIGMGKRQWLIVAVCFTAMIVQGLDLASAGFVYPELVREHETTMGIVTLTVTLGGLSMALGGVVAGPLADRFGRKGIAIVGLLVFGTATAGMGLVPSIPAFVALRLLSGAGIGAMVPAVVTMVTESTPTARRASMVSLTWCGGAVGYVLGSFLASAVLPTLGWRALLMICGIPPVLLAPVLAALVPEPVGSLLARGCPTAAVQRSLTRLAPDRDLDAQDLATPTVAQRRQAAGSALVCRAFLPTTLLLWLCSFIGFGVVFLIANYLPLLLDHSGFTTVQSGVAVGLFGICGLVGQLLVSVALWRSDADSLLTLLWAVGGAGLVAVGVLQMGTGGFFGIVLLLGLFLGGSNAILPALATLTYPASARATGTSWANGVGQLGQLASGSLGGLMIGAGWSTPTIFLCLTLPLCGGIAATLALRTGRLHRETAPADDVA</sequence>
<dbReference type="Gene3D" id="1.20.1250.20">
    <property type="entry name" value="MFS general substrate transporter like domains"/>
    <property type="match status" value="1"/>
</dbReference>
<feature type="transmembrane region" description="Helical" evidence="6">
    <location>
        <begin position="282"/>
        <end position="306"/>
    </location>
</feature>
<evidence type="ECO:0000313" key="9">
    <source>
        <dbReference type="Proteomes" id="UP000621510"/>
    </source>
</evidence>
<dbReference type="PANTHER" id="PTHR23508">
    <property type="entry name" value="CARBOXYLIC ACID TRANSPORTER PROTEIN HOMOLOG"/>
    <property type="match status" value="1"/>
</dbReference>
<dbReference type="RefSeq" id="WP_201846250.1">
    <property type="nucleotide sequence ID" value="NZ_JAERRG010000001.1"/>
</dbReference>
<dbReference type="EMBL" id="JAERRG010000001">
    <property type="protein sequence ID" value="MBL1110838.1"/>
    <property type="molecule type" value="Genomic_DNA"/>
</dbReference>
<evidence type="ECO:0000259" key="7">
    <source>
        <dbReference type="PROSITE" id="PS50850"/>
    </source>
</evidence>
<name>A0ABS1PEN9_9ACTN</name>
<evidence type="ECO:0000256" key="3">
    <source>
        <dbReference type="ARBA" id="ARBA00022989"/>
    </source>
</evidence>
<evidence type="ECO:0000256" key="2">
    <source>
        <dbReference type="ARBA" id="ARBA00022692"/>
    </source>
</evidence>
<feature type="transmembrane region" description="Helical" evidence="6">
    <location>
        <begin position="113"/>
        <end position="131"/>
    </location>
</feature>
<feature type="transmembrane region" description="Helical" evidence="6">
    <location>
        <begin position="199"/>
        <end position="221"/>
    </location>
</feature>
<evidence type="ECO:0000256" key="4">
    <source>
        <dbReference type="ARBA" id="ARBA00023136"/>
    </source>
</evidence>
<feature type="compositionally biased region" description="Polar residues" evidence="5">
    <location>
        <begin position="1"/>
        <end position="16"/>
    </location>
</feature>
<feature type="transmembrane region" description="Helical" evidence="6">
    <location>
        <begin position="318"/>
        <end position="339"/>
    </location>
</feature>
<dbReference type="PROSITE" id="PS00216">
    <property type="entry name" value="SUGAR_TRANSPORT_1"/>
    <property type="match status" value="1"/>
</dbReference>
<dbReference type="SUPFAM" id="SSF103473">
    <property type="entry name" value="MFS general substrate transporter"/>
    <property type="match status" value="1"/>
</dbReference>
<feature type="transmembrane region" description="Helical" evidence="6">
    <location>
        <begin position="407"/>
        <end position="430"/>
    </location>
</feature>